<proteinExistence type="predicted"/>
<evidence type="ECO:0000313" key="4">
    <source>
        <dbReference type="Proteomes" id="UP001152759"/>
    </source>
</evidence>
<gene>
    <name evidence="3" type="ORF">BEMITA_LOCUS10991</name>
</gene>
<organism evidence="3 4">
    <name type="scientific">Bemisia tabaci</name>
    <name type="common">Sweetpotato whitefly</name>
    <name type="synonym">Aleurodes tabaci</name>
    <dbReference type="NCBI Taxonomy" id="7038"/>
    <lineage>
        <taxon>Eukaryota</taxon>
        <taxon>Metazoa</taxon>
        <taxon>Ecdysozoa</taxon>
        <taxon>Arthropoda</taxon>
        <taxon>Hexapoda</taxon>
        <taxon>Insecta</taxon>
        <taxon>Pterygota</taxon>
        <taxon>Neoptera</taxon>
        <taxon>Paraneoptera</taxon>
        <taxon>Hemiptera</taxon>
        <taxon>Sternorrhyncha</taxon>
        <taxon>Aleyrodoidea</taxon>
        <taxon>Aleyrodidae</taxon>
        <taxon>Aleyrodinae</taxon>
        <taxon>Bemisia</taxon>
    </lineage>
</organism>
<keyword evidence="2" id="KW-0732">Signal</keyword>
<name>A0A9P0AG90_BEMTA</name>
<accession>A0A9P0AG90</accession>
<dbReference type="AlphaFoldDB" id="A0A9P0AG90"/>
<evidence type="ECO:0000313" key="3">
    <source>
        <dbReference type="EMBL" id="CAH0392474.1"/>
    </source>
</evidence>
<feature type="signal peptide" evidence="2">
    <location>
        <begin position="1"/>
        <end position="17"/>
    </location>
</feature>
<dbReference type="KEGG" id="btab:109031355"/>
<reference evidence="3" key="1">
    <citation type="submission" date="2021-12" db="EMBL/GenBank/DDBJ databases">
        <authorList>
            <person name="King R."/>
        </authorList>
    </citation>
    <scope>NUCLEOTIDE SEQUENCE</scope>
</reference>
<feature type="compositionally biased region" description="Low complexity" evidence="1">
    <location>
        <begin position="57"/>
        <end position="68"/>
    </location>
</feature>
<feature type="region of interest" description="Disordered" evidence="1">
    <location>
        <begin position="49"/>
        <end position="68"/>
    </location>
</feature>
<protein>
    <submittedName>
        <fullName evidence="3">Uncharacterized protein</fullName>
    </submittedName>
</protein>
<feature type="chain" id="PRO_5040153472" evidence="2">
    <location>
        <begin position="18"/>
        <end position="400"/>
    </location>
</feature>
<evidence type="ECO:0000256" key="2">
    <source>
        <dbReference type="SAM" id="SignalP"/>
    </source>
</evidence>
<dbReference type="Proteomes" id="UP001152759">
    <property type="component" value="Chromosome 6"/>
</dbReference>
<sequence length="400" mass="45915">MWFTLTVVLSILSLTELPIHFHAEGSAKPQRQESLGIGGRAVNALKKVAKVGKPRKSQSSSRSFNGSVGSFTDDGSQVADDGRWGIDACTHKRQTRLQRCLLLFQRNERSRKIKRNFSRAGSWLGVKLGMENKKEERDKAIRKSGKELENKLVDFLFRDVDDNSLFSAEDNYRRDVRGYLPSVARDPEPDTPDRFQMIVTDEYDFDITDPDAITKFCILRCLKIYGYYFDLYLEDPTVGFITGGGEDLKGRGRIIPITRGIVRFSGEMRNRGGSPRGSPRKFIRKESFEKLRCECEIRNQFIEFVKTCEADGILDQFRELKKTSSQQAVDYLKKNLVLSGIFEWLPHPEVLGLLYLEMRKRQDPFPVGTFPYKIRNAVVTAVGVPDNRWDRDRWFQQGTA</sequence>
<keyword evidence="4" id="KW-1185">Reference proteome</keyword>
<dbReference type="EMBL" id="OU963867">
    <property type="protein sequence ID" value="CAH0392474.1"/>
    <property type="molecule type" value="Genomic_DNA"/>
</dbReference>
<evidence type="ECO:0000256" key="1">
    <source>
        <dbReference type="SAM" id="MobiDB-lite"/>
    </source>
</evidence>